<feature type="domain" description="Rhamnogalacturonan lyase" evidence="9">
    <location>
        <begin position="358"/>
        <end position="429"/>
    </location>
</feature>
<evidence type="ECO:0000313" key="11">
    <source>
        <dbReference type="Proteomes" id="UP000077202"/>
    </source>
</evidence>
<evidence type="ECO:0000256" key="4">
    <source>
        <dbReference type="ARBA" id="ARBA00012437"/>
    </source>
</evidence>
<dbReference type="InterPro" id="IPR008979">
    <property type="entry name" value="Galactose-bd-like_sf"/>
</dbReference>
<evidence type="ECO:0000256" key="7">
    <source>
        <dbReference type="ARBA" id="ARBA00023239"/>
    </source>
</evidence>
<dbReference type="GO" id="GO:0102210">
    <property type="term" value="F:rhamnogalacturonan endolyase activity"/>
    <property type="evidence" value="ECO:0007669"/>
    <property type="project" value="UniProtKB-EC"/>
</dbReference>
<comment type="catalytic activity">
    <reaction evidence="1">
        <text>Endotype eliminative cleavage of L-alpha-rhamnopyranosyl-(1-&gt;4)-alpha-D-galactopyranosyluronic acid bonds of rhamnogalacturonan I domains in ramified hairy regions of pectin leaving L-rhamnopyranose at the reducing end and 4-deoxy-4,5-unsaturated D-galactopyranosyluronic acid at the non-reducing end.</text>
        <dbReference type="EC" id="4.2.2.23"/>
    </reaction>
</comment>
<organism evidence="10 11">
    <name type="scientific">Marchantia polymorpha subsp. ruderalis</name>
    <dbReference type="NCBI Taxonomy" id="1480154"/>
    <lineage>
        <taxon>Eukaryota</taxon>
        <taxon>Viridiplantae</taxon>
        <taxon>Streptophyta</taxon>
        <taxon>Embryophyta</taxon>
        <taxon>Marchantiophyta</taxon>
        <taxon>Marchantiopsida</taxon>
        <taxon>Marchantiidae</taxon>
        <taxon>Marchantiales</taxon>
        <taxon>Marchantiaceae</taxon>
        <taxon>Marchantia</taxon>
    </lineage>
</organism>
<keyword evidence="11" id="KW-1185">Reference proteome</keyword>
<dbReference type="CDD" id="cd10320">
    <property type="entry name" value="RGL4_N"/>
    <property type="match status" value="1"/>
</dbReference>
<dbReference type="InterPro" id="IPR011013">
    <property type="entry name" value="Gal_mutarotase_sf_dom"/>
</dbReference>
<keyword evidence="5" id="KW-0964">Secreted</keyword>
<protein>
    <recommendedName>
        <fullName evidence="4">rhamnogalacturonan endolyase</fullName>
        <ecNumber evidence="4">4.2.2.23</ecNumber>
    </recommendedName>
</protein>
<reference evidence="10" key="1">
    <citation type="submission" date="2016-03" db="EMBL/GenBank/DDBJ databases">
        <title>Mechanisms controlling the formation of the plant cell surface in tip-growing cells are functionally conserved among land plants.</title>
        <authorList>
            <person name="Honkanen S."/>
            <person name="Jones V.A."/>
            <person name="Morieri G."/>
            <person name="Champion C."/>
            <person name="Hetherington A.J."/>
            <person name="Kelly S."/>
            <person name="Saint-Marcoux D."/>
            <person name="Proust H."/>
            <person name="Prescott H."/>
            <person name="Dolan L."/>
        </authorList>
    </citation>
    <scope>NUCLEOTIDE SEQUENCE [LARGE SCALE GENOMIC DNA]</scope>
    <source>
        <tissue evidence="10">Whole gametophyte</tissue>
    </source>
</reference>
<dbReference type="GO" id="GO:0005975">
    <property type="term" value="P:carbohydrate metabolic process"/>
    <property type="evidence" value="ECO:0007669"/>
    <property type="project" value="InterPro"/>
</dbReference>
<evidence type="ECO:0000256" key="1">
    <source>
        <dbReference type="ARBA" id="ARBA00001324"/>
    </source>
</evidence>
<dbReference type="Proteomes" id="UP000077202">
    <property type="component" value="Unassembled WGS sequence"/>
</dbReference>
<comment type="similarity">
    <text evidence="3">Belongs to the polysaccharide lyase 4 family.</text>
</comment>
<dbReference type="InterPro" id="IPR014718">
    <property type="entry name" value="GH-type_carb-bd"/>
</dbReference>
<dbReference type="Gene3D" id="2.60.40.1120">
    <property type="entry name" value="Carboxypeptidase-like, regulatory domain"/>
    <property type="match status" value="1"/>
</dbReference>
<comment type="subcellular location">
    <subcellularLocation>
        <location evidence="2">Secreted</location>
    </subcellularLocation>
</comment>
<dbReference type="SUPFAM" id="SSF74650">
    <property type="entry name" value="Galactose mutarotase-like"/>
    <property type="match status" value="1"/>
</dbReference>
<dbReference type="Pfam" id="PF06045">
    <property type="entry name" value="Rhamnogal_lyase"/>
    <property type="match status" value="1"/>
</dbReference>
<dbReference type="PANTHER" id="PTHR32018:SF1">
    <property type="entry name" value="RHAMNOGALACTURONAN ENDOLYASE"/>
    <property type="match status" value="1"/>
</dbReference>
<keyword evidence="6" id="KW-0732">Signal</keyword>
<evidence type="ECO:0000313" key="10">
    <source>
        <dbReference type="EMBL" id="OAE22572.1"/>
    </source>
</evidence>
<evidence type="ECO:0000259" key="8">
    <source>
        <dbReference type="Pfam" id="PF14683"/>
    </source>
</evidence>
<dbReference type="PANTHER" id="PTHR32018">
    <property type="entry name" value="RHAMNOGALACTURONATE LYASE FAMILY PROTEIN"/>
    <property type="match status" value="1"/>
</dbReference>
<evidence type="ECO:0000256" key="6">
    <source>
        <dbReference type="ARBA" id="ARBA00022729"/>
    </source>
</evidence>
<evidence type="ECO:0000256" key="3">
    <source>
        <dbReference type="ARBA" id="ARBA00010418"/>
    </source>
</evidence>
<evidence type="ECO:0000256" key="5">
    <source>
        <dbReference type="ARBA" id="ARBA00022525"/>
    </source>
</evidence>
<accession>A0A176VQJ8</accession>
<dbReference type="InterPro" id="IPR010325">
    <property type="entry name" value="Rhamnogal_lyase"/>
</dbReference>
<evidence type="ECO:0000259" key="9">
    <source>
        <dbReference type="Pfam" id="PF14686"/>
    </source>
</evidence>
<dbReference type="GO" id="GO:0030246">
    <property type="term" value="F:carbohydrate binding"/>
    <property type="evidence" value="ECO:0007669"/>
    <property type="project" value="InterPro"/>
</dbReference>
<dbReference type="SUPFAM" id="SSF49452">
    <property type="entry name" value="Starch-binding domain-like"/>
    <property type="match status" value="1"/>
</dbReference>
<dbReference type="EMBL" id="LVLJ01003151">
    <property type="protein sequence ID" value="OAE22572.1"/>
    <property type="molecule type" value="Genomic_DNA"/>
</dbReference>
<dbReference type="InterPro" id="IPR013784">
    <property type="entry name" value="Carb-bd-like_fold"/>
</dbReference>
<dbReference type="InterPro" id="IPR029413">
    <property type="entry name" value="RG-lyase_II"/>
</dbReference>
<gene>
    <name evidence="10" type="ORF">AXG93_731s1150</name>
</gene>
<evidence type="ECO:0000256" key="2">
    <source>
        <dbReference type="ARBA" id="ARBA00004613"/>
    </source>
</evidence>
<dbReference type="SUPFAM" id="SSF49785">
    <property type="entry name" value="Galactose-binding domain-like"/>
    <property type="match status" value="1"/>
</dbReference>
<dbReference type="EC" id="4.2.2.23" evidence="4"/>
<dbReference type="Pfam" id="PF14683">
    <property type="entry name" value="CBM-like"/>
    <property type="match status" value="1"/>
</dbReference>
<comment type="caution">
    <text evidence="10">The sequence shown here is derived from an EMBL/GenBank/DDBJ whole genome shotgun (WGS) entry which is preliminary data.</text>
</comment>
<dbReference type="InterPro" id="IPR051850">
    <property type="entry name" value="Polysacch_Lyase_4"/>
</dbReference>
<dbReference type="Gene3D" id="2.60.120.260">
    <property type="entry name" value="Galactose-binding domain-like"/>
    <property type="match status" value="1"/>
</dbReference>
<keyword evidence="7" id="KW-0456">Lyase</keyword>
<dbReference type="GO" id="GO:0005576">
    <property type="term" value="C:extracellular region"/>
    <property type="evidence" value="ECO:0007669"/>
    <property type="project" value="UniProtKB-SubCell"/>
</dbReference>
<dbReference type="CDD" id="cd10316">
    <property type="entry name" value="RGL4_M"/>
    <property type="match status" value="1"/>
</dbReference>
<dbReference type="InterPro" id="IPR029411">
    <property type="entry name" value="RG-lyase_III"/>
</dbReference>
<name>A0A176VQJ8_MARPO</name>
<sequence>MSYSAPPVKFTDQGTKVVLDNGIVKVTISKPAGLVTGISYGGIDNVLETLESETSRGYWDMNWSETDGKDIFTVPFGAEFKLIYSDADKVEVSFFRPFDPNRVPPMTPFTIDKRFAMLRGSSGFYSYGIYDRQAGWRDFNLNQTRIVFMLRKDKFNYMALDDKKLRLMPSPDDLSPERSQQLAYKEAHLLTDPIEPSLKGEVDDKYMYSCDNKDNKVHGWMSEADMVGFWMITPSNEFRNGGPTKQDLTSHTGPACLSMFHSAHYAGIELCPQFRNGEAWRKVFGPVFIYLNSKPGGTDVRALWDDAEQRMLAEVNAWPYTWPSSPDFAKAKDRGQVSGRLLVRDKYASPDKLRSGTEAFIGLAMPGEKGSWQKESKGYQFWTQADKKGYFTIKNVRAGTYDLYGWVPGTVGDYIREGDPITVKAGDDLQLGGLTFEAPRYGPTVWEIGYPDRIGSGYIPDPNPLYPNRLFVNFEKYRNYGLWARYAELYPTSDLVYTVGVSDWTKDWYFAHVARRNAADGTYKPTTWQIKFSLPYFDASLGAYKLRISIATSNQAQVQVKVNDPASSVVFDTGLIGRDNTLARHGIHGIYMLFEADIPATSLVKGDNTIYLTQRRNAGPFNGLMYDYLRLEAPPS</sequence>
<dbReference type="CDD" id="cd10317">
    <property type="entry name" value="RGL4_C"/>
    <property type="match status" value="1"/>
</dbReference>
<feature type="domain" description="Rhamnogalacturonan lyase" evidence="8">
    <location>
        <begin position="444"/>
        <end position="631"/>
    </location>
</feature>
<dbReference type="Pfam" id="PF14686">
    <property type="entry name" value="fn3_3"/>
    <property type="match status" value="1"/>
</dbReference>
<dbReference type="Gene3D" id="2.70.98.10">
    <property type="match status" value="1"/>
</dbReference>
<dbReference type="AlphaFoldDB" id="A0A176VQJ8"/>
<proteinExistence type="inferred from homology"/>